<protein>
    <submittedName>
        <fullName evidence="2">Phenylacetate-coenzyme A ligase</fullName>
    </submittedName>
</protein>
<accession>A0ABQ3D5S2</accession>
<evidence type="ECO:0000259" key="1">
    <source>
        <dbReference type="Pfam" id="PF00501"/>
    </source>
</evidence>
<keyword evidence="2" id="KW-0436">Ligase</keyword>
<dbReference type="PANTHER" id="PTHR36932">
    <property type="entry name" value="CAPSULAR POLYSACCHARIDE BIOSYNTHESIS PROTEIN"/>
    <property type="match status" value="1"/>
</dbReference>
<evidence type="ECO:0000313" key="3">
    <source>
        <dbReference type="Proteomes" id="UP000653644"/>
    </source>
</evidence>
<dbReference type="InterPro" id="IPR000873">
    <property type="entry name" value="AMP-dep_synth/lig_dom"/>
</dbReference>
<dbReference type="RefSeq" id="WP_189892476.1">
    <property type="nucleotide sequence ID" value="NZ_BMVN01000034.1"/>
</dbReference>
<organism evidence="2 3">
    <name type="scientific">Streptomyces canarius</name>
    <dbReference type="NCBI Taxonomy" id="285453"/>
    <lineage>
        <taxon>Bacteria</taxon>
        <taxon>Bacillati</taxon>
        <taxon>Actinomycetota</taxon>
        <taxon>Actinomycetes</taxon>
        <taxon>Kitasatosporales</taxon>
        <taxon>Streptomycetaceae</taxon>
        <taxon>Streptomyces</taxon>
    </lineage>
</organism>
<sequence>MRFPRRAAESVYWQEQRLRGRGPVRERLDWLRANQERTPAEIAELQFDKLRAVFRHAYATVPYYRQVMDEHDIRDLESPADLRRLPVLTRDVLIREQDRLVSTEADRDTLQTNYSSGSTGRRAEFKQDLDFRMWMRAHQLRTYEWCAGWRLGDPFVLLWGSEIYWSFKQLLDRTENFLTNRREFNTFHLSPDLINSVLDQLVRFQPTLISTYSNAMHLIAKEAERRKVSIPGLRAVQGTSEPLPPALRATIGQALDCQVYDKYGMRETNIVAHEHPGGGPMMIQAENVYVEFLDDDGEPCADGQTGRMVVTTLNNRSMPLLRYETSDLAAPLARTADTVLPYPAMTSVAGRLQDLIVTPDGSHVDAYLFSYLFMRFPEVHWFQVVQHEPDRLHVKMYAPEGLRKDTADAVLDRIRHHTGYPFAVEFETLQRMPESSTGKFRLCVSELGRSATTGSVRG</sequence>
<dbReference type="Proteomes" id="UP000653644">
    <property type="component" value="Unassembled WGS sequence"/>
</dbReference>
<comment type="caution">
    <text evidence="2">The sequence shown here is derived from an EMBL/GenBank/DDBJ whole genome shotgun (WGS) entry which is preliminary data.</text>
</comment>
<dbReference type="InterPro" id="IPR042099">
    <property type="entry name" value="ANL_N_sf"/>
</dbReference>
<reference evidence="3" key="1">
    <citation type="journal article" date="2019" name="Int. J. Syst. Evol. Microbiol.">
        <title>The Global Catalogue of Microorganisms (GCM) 10K type strain sequencing project: providing services to taxonomists for standard genome sequencing and annotation.</title>
        <authorList>
            <consortium name="The Broad Institute Genomics Platform"/>
            <consortium name="The Broad Institute Genome Sequencing Center for Infectious Disease"/>
            <person name="Wu L."/>
            <person name="Ma J."/>
        </authorList>
    </citation>
    <scope>NUCLEOTIDE SEQUENCE [LARGE SCALE GENOMIC DNA]</scope>
    <source>
        <strain evidence="3">JCM 4733</strain>
    </source>
</reference>
<dbReference type="Pfam" id="PF00501">
    <property type="entry name" value="AMP-binding"/>
    <property type="match status" value="1"/>
</dbReference>
<feature type="domain" description="AMP-dependent synthetase/ligase" evidence="1">
    <location>
        <begin position="98"/>
        <end position="311"/>
    </location>
</feature>
<dbReference type="SUPFAM" id="SSF56801">
    <property type="entry name" value="Acetyl-CoA synthetase-like"/>
    <property type="match status" value="1"/>
</dbReference>
<proteinExistence type="predicted"/>
<dbReference type="Gene3D" id="3.40.50.12780">
    <property type="entry name" value="N-terminal domain of ligase-like"/>
    <property type="match status" value="1"/>
</dbReference>
<dbReference type="GO" id="GO:0016874">
    <property type="term" value="F:ligase activity"/>
    <property type="evidence" value="ECO:0007669"/>
    <property type="project" value="UniProtKB-KW"/>
</dbReference>
<keyword evidence="3" id="KW-1185">Reference proteome</keyword>
<name>A0ABQ3D5S2_9ACTN</name>
<dbReference type="PANTHER" id="PTHR36932:SF1">
    <property type="entry name" value="CAPSULAR POLYSACCHARIDE BIOSYNTHESIS PROTEIN"/>
    <property type="match status" value="1"/>
</dbReference>
<dbReference type="InterPro" id="IPR053158">
    <property type="entry name" value="CapK_Type1_Caps_Biosynth"/>
</dbReference>
<gene>
    <name evidence="2" type="ORF">GCM10010345_68630</name>
</gene>
<evidence type="ECO:0000313" key="2">
    <source>
        <dbReference type="EMBL" id="GHA54287.1"/>
    </source>
</evidence>
<dbReference type="EMBL" id="BMVN01000034">
    <property type="protein sequence ID" value="GHA54287.1"/>
    <property type="molecule type" value="Genomic_DNA"/>
</dbReference>